<dbReference type="EMBL" id="CYRY02045140">
    <property type="protein sequence ID" value="VCX40447.1"/>
    <property type="molecule type" value="Genomic_DNA"/>
</dbReference>
<name>A0A9X9Q9D3_GULGU</name>
<evidence type="ECO:0000313" key="3">
    <source>
        <dbReference type="Proteomes" id="UP000269945"/>
    </source>
</evidence>
<keyword evidence="3" id="KW-1185">Reference proteome</keyword>
<dbReference type="Proteomes" id="UP000269945">
    <property type="component" value="Unassembled WGS sequence"/>
</dbReference>
<protein>
    <submittedName>
        <fullName evidence="2">Uncharacterized protein</fullName>
    </submittedName>
</protein>
<feature type="non-terminal residue" evidence="2">
    <location>
        <position position="1"/>
    </location>
</feature>
<dbReference type="AlphaFoldDB" id="A0A9X9Q9D3"/>
<feature type="region of interest" description="Disordered" evidence="1">
    <location>
        <begin position="1"/>
        <end position="65"/>
    </location>
</feature>
<comment type="caution">
    <text evidence="2">The sequence shown here is derived from an EMBL/GenBank/DDBJ whole genome shotgun (WGS) entry which is preliminary data.</text>
</comment>
<evidence type="ECO:0000313" key="2">
    <source>
        <dbReference type="EMBL" id="VCX40447.1"/>
    </source>
</evidence>
<accession>A0A9X9Q9D3</accession>
<proteinExistence type="predicted"/>
<sequence length="93" mass="9129">AGGTGRAGVAAAPGAGATGCSRVAPVRSASGAGFAQTTSRTSADGGADAGVQRGGRHPRAANAAASQRLRHLAWKGLGRSHSLHVISQTLLKF</sequence>
<evidence type="ECO:0000256" key="1">
    <source>
        <dbReference type="SAM" id="MobiDB-lite"/>
    </source>
</evidence>
<gene>
    <name evidence="2" type="ORF">BN2614_LOCUS3</name>
</gene>
<organism evidence="2 3">
    <name type="scientific">Gulo gulo</name>
    <name type="common">Wolverine</name>
    <name type="synonym">Gluton</name>
    <dbReference type="NCBI Taxonomy" id="48420"/>
    <lineage>
        <taxon>Eukaryota</taxon>
        <taxon>Metazoa</taxon>
        <taxon>Chordata</taxon>
        <taxon>Craniata</taxon>
        <taxon>Vertebrata</taxon>
        <taxon>Euteleostomi</taxon>
        <taxon>Mammalia</taxon>
        <taxon>Eutheria</taxon>
        <taxon>Laurasiatheria</taxon>
        <taxon>Carnivora</taxon>
        <taxon>Caniformia</taxon>
        <taxon>Musteloidea</taxon>
        <taxon>Mustelidae</taxon>
        <taxon>Guloninae</taxon>
        <taxon>Gulo</taxon>
    </lineage>
</organism>
<feature type="compositionally biased region" description="Low complexity" evidence="1">
    <location>
        <begin position="7"/>
        <end position="19"/>
    </location>
</feature>
<reference evidence="2 3" key="1">
    <citation type="submission" date="2018-10" db="EMBL/GenBank/DDBJ databases">
        <authorList>
            <person name="Ekblom R."/>
            <person name="Jareborg N."/>
        </authorList>
    </citation>
    <scope>NUCLEOTIDE SEQUENCE [LARGE SCALE GENOMIC DNA]</scope>
    <source>
        <tissue evidence="2">Muscle</tissue>
    </source>
</reference>